<keyword evidence="4" id="KW-0547">Nucleotide-binding</keyword>
<reference evidence="9 10" key="1">
    <citation type="submission" date="2017-03" db="EMBL/GenBank/DDBJ databases">
        <authorList>
            <person name="Afonso C.L."/>
            <person name="Miller P.J."/>
            <person name="Scott M.A."/>
            <person name="Spackman E."/>
            <person name="Goraichik I."/>
            <person name="Dimitrov K.M."/>
            <person name="Suarez D.L."/>
            <person name="Swayne D.E."/>
        </authorList>
    </citation>
    <scope>NUCLEOTIDE SEQUENCE [LARGE SCALE GENOMIC DNA]</scope>
    <source>
        <strain evidence="9">PRJEB14757</strain>
    </source>
</reference>
<feature type="domain" description="Cytidyltransferase-like" evidence="8">
    <location>
        <begin position="26"/>
        <end position="151"/>
    </location>
</feature>
<dbReference type="GO" id="GO:0005975">
    <property type="term" value="P:carbohydrate metabolic process"/>
    <property type="evidence" value="ECO:0007669"/>
    <property type="project" value="InterPro"/>
</dbReference>
<proteinExistence type="predicted"/>
<dbReference type="OrthoDB" id="9795543at2"/>
<dbReference type="PANTHER" id="PTHR43793:SF2">
    <property type="entry name" value="BIFUNCTIONAL PROTEIN HLDE"/>
    <property type="match status" value="1"/>
</dbReference>
<evidence type="ECO:0000256" key="4">
    <source>
        <dbReference type="ARBA" id="ARBA00022741"/>
    </source>
</evidence>
<evidence type="ECO:0000256" key="3">
    <source>
        <dbReference type="ARBA" id="ARBA00022695"/>
    </source>
</evidence>
<dbReference type="InterPro" id="IPR014729">
    <property type="entry name" value="Rossmann-like_a/b/a_fold"/>
</dbReference>
<dbReference type="AlphaFoldDB" id="A0A1W1HCM1"/>
<evidence type="ECO:0000256" key="2">
    <source>
        <dbReference type="ARBA" id="ARBA00022679"/>
    </source>
</evidence>
<name>A0A1W1HCM1_9BACT</name>
<dbReference type="SUPFAM" id="SSF52374">
    <property type="entry name" value="Nucleotidylyl transferase"/>
    <property type="match status" value="1"/>
</dbReference>
<dbReference type="GO" id="GO:0005524">
    <property type="term" value="F:ATP binding"/>
    <property type="evidence" value="ECO:0007669"/>
    <property type="project" value="UniProtKB-KW"/>
</dbReference>
<keyword evidence="2 9" id="KW-0808">Transferase</keyword>
<dbReference type="GO" id="GO:0033786">
    <property type="term" value="F:heptose-1-phosphate adenylyltransferase activity"/>
    <property type="evidence" value="ECO:0007669"/>
    <property type="project" value="RHEA"/>
</dbReference>
<dbReference type="InterPro" id="IPR011914">
    <property type="entry name" value="RfaE_dom_II"/>
</dbReference>
<comment type="catalytic activity">
    <reaction evidence="7">
        <text>D-glycero-beta-D-manno-heptose 1-phosphate + ATP + H(+) = ADP-D-glycero-beta-D-manno-heptose + diphosphate</text>
        <dbReference type="Rhea" id="RHEA:27465"/>
        <dbReference type="ChEBI" id="CHEBI:15378"/>
        <dbReference type="ChEBI" id="CHEBI:30616"/>
        <dbReference type="ChEBI" id="CHEBI:33019"/>
        <dbReference type="ChEBI" id="CHEBI:59967"/>
        <dbReference type="ChEBI" id="CHEBI:61593"/>
        <dbReference type="EC" id="2.7.7.70"/>
    </reaction>
</comment>
<evidence type="ECO:0000256" key="5">
    <source>
        <dbReference type="ARBA" id="ARBA00022840"/>
    </source>
</evidence>
<sequence>MKKILPYNEAQAVAATYKASGSSIVFTNGCFDILHAGHLSYLEEAARQGDILMIGLNSDLSVQKIKGEKRPIISQDHRSRLLAALEFVDHVILFDDADPSELINKVMPDVLVKGADWPEEKIVGADTVKAHGGRVERIDLLPGISTTAIIEKIVAVYCGDQ</sequence>
<dbReference type="Gene3D" id="3.40.50.620">
    <property type="entry name" value="HUPs"/>
    <property type="match status" value="1"/>
</dbReference>
<dbReference type="GO" id="GO:0016773">
    <property type="term" value="F:phosphotransferase activity, alcohol group as acceptor"/>
    <property type="evidence" value="ECO:0007669"/>
    <property type="project" value="InterPro"/>
</dbReference>
<organism evidence="9 10">
    <name type="scientific">Desulfamplus magnetovallimortis</name>
    <dbReference type="NCBI Taxonomy" id="1246637"/>
    <lineage>
        <taxon>Bacteria</taxon>
        <taxon>Pseudomonadati</taxon>
        <taxon>Thermodesulfobacteriota</taxon>
        <taxon>Desulfobacteria</taxon>
        <taxon>Desulfobacterales</taxon>
        <taxon>Desulfobacteraceae</taxon>
        <taxon>Desulfamplus</taxon>
    </lineage>
</organism>
<dbReference type="EC" id="2.7.7.70" evidence="1"/>
<dbReference type="Pfam" id="PF01467">
    <property type="entry name" value="CTP_transf_like"/>
    <property type="match status" value="1"/>
</dbReference>
<dbReference type="EMBL" id="FWEV01000128">
    <property type="protein sequence ID" value="SLM30125.1"/>
    <property type="molecule type" value="Genomic_DNA"/>
</dbReference>
<gene>
    <name evidence="9" type="ORF">MTBBW1_2130020</name>
</gene>
<dbReference type="InterPro" id="IPR050385">
    <property type="entry name" value="Archaeal_FAD_synthase"/>
</dbReference>
<evidence type="ECO:0000256" key="7">
    <source>
        <dbReference type="ARBA" id="ARBA00047428"/>
    </source>
</evidence>
<evidence type="ECO:0000256" key="1">
    <source>
        <dbReference type="ARBA" id="ARBA00012519"/>
    </source>
</evidence>
<evidence type="ECO:0000313" key="10">
    <source>
        <dbReference type="Proteomes" id="UP000191931"/>
    </source>
</evidence>
<evidence type="ECO:0000259" key="8">
    <source>
        <dbReference type="Pfam" id="PF01467"/>
    </source>
</evidence>
<dbReference type="RefSeq" id="WP_080807635.1">
    <property type="nucleotide sequence ID" value="NZ_LT828558.1"/>
</dbReference>
<dbReference type="InterPro" id="IPR004821">
    <property type="entry name" value="Cyt_trans-like"/>
</dbReference>
<keyword evidence="6" id="KW-0119">Carbohydrate metabolism</keyword>
<keyword evidence="10" id="KW-1185">Reference proteome</keyword>
<dbReference type="NCBIfam" id="TIGR02199">
    <property type="entry name" value="rfaE_dom_II"/>
    <property type="match status" value="1"/>
</dbReference>
<evidence type="ECO:0000256" key="6">
    <source>
        <dbReference type="ARBA" id="ARBA00023277"/>
    </source>
</evidence>
<keyword evidence="5" id="KW-0067">ATP-binding</keyword>
<dbReference type="NCBIfam" id="TIGR00125">
    <property type="entry name" value="cyt_tran_rel"/>
    <property type="match status" value="1"/>
</dbReference>
<protein>
    <recommendedName>
        <fullName evidence="1">D-glycero-beta-D-manno-heptose 1-phosphate adenylyltransferase</fullName>
        <ecNumber evidence="1">2.7.7.70</ecNumber>
    </recommendedName>
</protein>
<dbReference type="PANTHER" id="PTHR43793">
    <property type="entry name" value="FAD SYNTHASE"/>
    <property type="match status" value="1"/>
</dbReference>
<dbReference type="Proteomes" id="UP000191931">
    <property type="component" value="Unassembled WGS sequence"/>
</dbReference>
<evidence type="ECO:0000313" key="9">
    <source>
        <dbReference type="EMBL" id="SLM30125.1"/>
    </source>
</evidence>
<accession>A0A1W1HCM1</accession>
<keyword evidence="3" id="KW-0548">Nucleotidyltransferase</keyword>
<dbReference type="STRING" id="1246637.MTBBW1_2130020"/>